<keyword evidence="8" id="KW-0119">Carbohydrate metabolism</keyword>
<keyword evidence="13" id="KW-0732">Signal</keyword>
<keyword evidence="7" id="KW-0843">Virulence</keyword>
<dbReference type="InterPro" id="IPR036779">
    <property type="entry name" value="LysM_dom_sf"/>
</dbReference>
<dbReference type="Gene3D" id="3.20.20.80">
    <property type="entry name" value="Glycosidases"/>
    <property type="match status" value="1"/>
</dbReference>
<dbReference type="SMART" id="SM00636">
    <property type="entry name" value="Glyco_18"/>
    <property type="match status" value="1"/>
</dbReference>
<dbReference type="EC" id="3.2.1.14" evidence="3"/>
<dbReference type="GO" id="GO:0000272">
    <property type="term" value="P:polysaccharide catabolic process"/>
    <property type="evidence" value="ECO:0007669"/>
    <property type="project" value="UniProtKB-KW"/>
</dbReference>
<comment type="similarity">
    <text evidence="2">Belongs to the glycosyl hydrolase 18 family. Chitinase class V subfamily.</text>
</comment>
<accession>A0A9W9K8N5</accession>
<feature type="domain" description="GH18" evidence="15">
    <location>
        <begin position="513"/>
        <end position="893"/>
    </location>
</feature>
<dbReference type="InterPro" id="IPR036861">
    <property type="entry name" value="Endochitinase-like_sf"/>
</dbReference>
<protein>
    <recommendedName>
        <fullName evidence="3">chitinase</fullName>
        <ecNumber evidence="3">3.2.1.14</ecNumber>
    </recommendedName>
</protein>
<dbReference type="InterPro" id="IPR001223">
    <property type="entry name" value="Glyco_hydro18_cat"/>
</dbReference>
<dbReference type="AlphaFoldDB" id="A0A9W9K8N5"/>
<dbReference type="SMART" id="SM00257">
    <property type="entry name" value="LysM"/>
    <property type="match status" value="2"/>
</dbReference>
<dbReference type="GO" id="GO:0008061">
    <property type="term" value="F:chitin binding"/>
    <property type="evidence" value="ECO:0007669"/>
    <property type="project" value="UniProtKB-KW"/>
</dbReference>
<evidence type="ECO:0000256" key="5">
    <source>
        <dbReference type="ARBA" id="ARBA00022801"/>
    </source>
</evidence>
<dbReference type="PROSITE" id="PS51910">
    <property type="entry name" value="GH18_2"/>
    <property type="match status" value="1"/>
</dbReference>
<dbReference type="InterPro" id="IPR018392">
    <property type="entry name" value="LysM"/>
</dbReference>
<feature type="region of interest" description="Disordered" evidence="12">
    <location>
        <begin position="94"/>
        <end position="120"/>
    </location>
</feature>
<dbReference type="Gene3D" id="3.30.60.10">
    <property type="entry name" value="Endochitinase-like"/>
    <property type="match status" value="1"/>
</dbReference>
<dbReference type="CDD" id="cd00035">
    <property type="entry name" value="ChtBD1"/>
    <property type="match status" value="1"/>
</dbReference>
<evidence type="ECO:0000256" key="4">
    <source>
        <dbReference type="ARBA" id="ARBA00022669"/>
    </source>
</evidence>
<dbReference type="SUPFAM" id="SSF54556">
    <property type="entry name" value="Chitinase insertion domain"/>
    <property type="match status" value="1"/>
</dbReference>
<dbReference type="InterPro" id="IPR011583">
    <property type="entry name" value="Chitinase_II/V-like_cat"/>
</dbReference>
<dbReference type="PROSITE" id="PS01095">
    <property type="entry name" value="GH18_1"/>
    <property type="match status" value="1"/>
</dbReference>
<organism evidence="16 17">
    <name type="scientific">Penicillium angulare</name>
    <dbReference type="NCBI Taxonomy" id="116970"/>
    <lineage>
        <taxon>Eukaryota</taxon>
        <taxon>Fungi</taxon>
        <taxon>Dikarya</taxon>
        <taxon>Ascomycota</taxon>
        <taxon>Pezizomycotina</taxon>
        <taxon>Eurotiomycetes</taxon>
        <taxon>Eurotiomycetidae</taxon>
        <taxon>Eurotiales</taxon>
        <taxon>Aspergillaceae</taxon>
        <taxon>Penicillium</taxon>
    </lineage>
</organism>
<evidence type="ECO:0000259" key="15">
    <source>
        <dbReference type="PROSITE" id="PS51910"/>
    </source>
</evidence>
<comment type="catalytic activity">
    <reaction evidence="1">
        <text>Random endo-hydrolysis of N-acetyl-beta-D-glucosaminide (1-&gt;4)-beta-linkages in chitin and chitodextrins.</text>
        <dbReference type="EC" id="3.2.1.14"/>
    </reaction>
</comment>
<gene>
    <name evidence="16" type="ORF">N7456_007859</name>
</gene>
<dbReference type="InterPro" id="IPR029070">
    <property type="entry name" value="Chitinase_insertion_sf"/>
</dbReference>
<dbReference type="SUPFAM" id="SSF51445">
    <property type="entry name" value="(Trans)glycosidases"/>
    <property type="match status" value="1"/>
</dbReference>
<evidence type="ECO:0000256" key="10">
    <source>
        <dbReference type="ARBA" id="ARBA00023326"/>
    </source>
</evidence>
<evidence type="ECO:0000256" key="11">
    <source>
        <dbReference type="RuleBase" id="RU000489"/>
    </source>
</evidence>
<keyword evidence="9 11" id="KW-0326">Glycosidase</keyword>
<keyword evidence="4" id="KW-0147">Chitin-binding</keyword>
<evidence type="ECO:0000313" key="16">
    <source>
        <dbReference type="EMBL" id="KAJ5097138.1"/>
    </source>
</evidence>
<evidence type="ECO:0000256" key="8">
    <source>
        <dbReference type="ARBA" id="ARBA00023277"/>
    </source>
</evidence>
<evidence type="ECO:0000256" key="12">
    <source>
        <dbReference type="SAM" id="MobiDB-lite"/>
    </source>
</evidence>
<dbReference type="SUPFAM" id="SSF54106">
    <property type="entry name" value="LysM domain"/>
    <property type="match status" value="1"/>
</dbReference>
<reference evidence="16" key="1">
    <citation type="submission" date="2022-11" db="EMBL/GenBank/DDBJ databases">
        <authorList>
            <person name="Petersen C."/>
        </authorList>
    </citation>
    <scope>NUCLEOTIDE SEQUENCE</scope>
    <source>
        <strain evidence="16">IBT 30069</strain>
    </source>
</reference>
<dbReference type="GO" id="GO:0008843">
    <property type="term" value="F:endochitinase activity"/>
    <property type="evidence" value="ECO:0007669"/>
    <property type="project" value="UniProtKB-EC"/>
</dbReference>
<feature type="signal peptide" evidence="13">
    <location>
        <begin position="1"/>
        <end position="20"/>
    </location>
</feature>
<evidence type="ECO:0000256" key="13">
    <source>
        <dbReference type="SAM" id="SignalP"/>
    </source>
</evidence>
<dbReference type="Gene3D" id="3.10.350.10">
    <property type="entry name" value="LysM domain"/>
    <property type="match status" value="2"/>
</dbReference>
<dbReference type="EMBL" id="JAPQKH010000005">
    <property type="protein sequence ID" value="KAJ5097138.1"/>
    <property type="molecule type" value="Genomic_DNA"/>
</dbReference>
<dbReference type="Proteomes" id="UP001149165">
    <property type="component" value="Unassembled WGS sequence"/>
</dbReference>
<evidence type="ECO:0000256" key="9">
    <source>
        <dbReference type="ARBA" id="ARBA00023295"/>
    </source>
</evidence>
<name>A0A9W9K8N5_9EURO</name>
<evidence type="ECO:0000259" key="14">
    <source>
        <dbReference type="PROSITE" id="PS51782"/>
    </source>
</evidence>
<evidence type="ECO:0000256" key="6">
    <source>
        <dbReference type="ARBA" id="ARBA00023024"/>
    </source>
</evidence>
<evidence type="ECO:0000256" key="7">
    <source>
        <dbReference type="ARBA" id="ARBA00023026"/>
    </source>
</evidence>
<dbReference type="Gene3D" id="3.10.50.10">
    <property type="match status" value="1"/>
</dbReference>
<keyword evidence="10" id="KW-0624">Polysaccharide degradation</keyword>
<dbReference type="SUPFAM" id="SSF57016">
    <property type="entry name" value="Plant lectins/antimicrobial peptides"/>
    <property type="match status" value="1"/>
</dbReference>
<sequence length="1270" mass="137499">MEAQYLLAILFALLLSSIHAEEFYSQRSRCPLSCSVSGLEPANWTYYHNTNVLIRCRELFLLDLNLHNPVNRPKTHLTLRACLGSEDFGVTSRGPVPDWHSTSNKSTTNTTTFGTGKNDHLASATRTRNVQLVLWDDVKPSNNTSSVGDVAVAAKQLARYLRSNVTLGERIMMASYGDVILGVYVGSQVDGSSAASLVDNFAEIGQSDHTFSRYAAQVCGDNSSALSSGGAFGVIAETSKNLSVMQTALQKLSQNKCLDGFSRELIWSNMSLVTIPDYKTQVAPGHANNTHDGKDNNHLVARDTCQYTQVVAGDGCWALAQRCGITQEQLEGYNGGSNFCNSLLVGQYVCCSDGTLPDFSPQPNPDGSCFSYTVVAGDLCSTIASAHSMESAKIEDVNTNTWGWQGCGDLQIGMKMCLSTGSPPMPAVIPNSICGPQVSGTTPPTDGTALADLNPCPLNACCDVWGQCGITPQFCTATKSTTGAPGTAASGTNGCISNCGTNITNNVPGKDRKKRVGYFEAFNVDRPCLHMKPSDIDITSFNHYSHIQYAFGSITSDFNVDVSAYPQMFDNFVKLKGIKRILSFGGWTFSTNPDTYQIFRLGVSEAQRATFAKNVVDFANQHNLDGLDFDWEYPGATDIRGVPPGSPEDGTNYLEFLKLVKAALPDDKTVSIAAPASYWYLRGFPIAEISKTVDYIVFMTYDLHGQWDYDNAFADDGCPHGNCLRSHVNFTETYHAVAMITKAGVPLNQILIGMARYGRSFEMAEAGCTGPECLFTGPASGALPGPCTNTSGYISNYEINEIISQANDPSFYETKITRLKDNTADAYIPVDAMDGDILVYGDTQWVSYMSQVTYGYRLVYWSSFNIGGWVDWAVDLSNDYSGSSPFDGSEPEGNDNAPCDFTKTYNTLDDLISNMGALPKECAEIIAVNTISSELDTAIANYTSIDNDYDKLFDYYVEAIKNQVPDVLNAFMNPVGGPGNKYFKCEVQMMSGNGDEREPSDVCPLKNWLLAGYYSYYTLIDKEGFYADLLKNYGIAADWVKFGEYEFDHTAGGRGDIPAPPSFWIGYPMAADNIKPANPKAIVTAALPNMTMLQTTIDSTWMNQMLGQWDGSGADPVQVLSMPVALIQQAIESMAQVKKIGEAQLEADRKKLIIEVLTAVFAIVPFVGGLTADIVGLAELSTIIAIVGEISNSALGIYTIVNDPSSAPMVIFGSLLGLGGLGGAASRGERDIEQLGQLRRGMSAEDVSKLGTVFSAQTSKIKTIVKRPCG</sequence>
<reference evidence="16" key="2">
    <citation type="journal article" date="2023" name="IMA Fungus">
        <title>Comparative genomic study of the Penicillium genus elucidates a diverse pangenome and 15 lateral gene transfer events.</title>
        <authorList>
            <person name="Petersen C."/>
            <person name="Sorensen T."/>
            <person name="Nielsen M.R."/>
            <person name="Sondergaard T.E."/>
            <person name="Sorensen J.L."/>
            <person name="Fitzpatrick D.A."/>
            <person name="Frisvad J.C."/>
            <person name="Nielsen K.L."/>
        </authorList>
    </citation>
    <scope>NUCLEOTIDE SEQUENCE</scope>
    <source>
        <strain evidence="16">IBT 30069</strain>
    </source>
</reference>
<dbReference type="InterPro" id="IPR053214">
    <property type="entry name" value="LysM12-like"/>
</dbReference>
<dbReference type="CDD" id="cd02878">
    <property type="entry name" value="GH18_zymocin_alpha"/>
    <property type="match status" value="1"/>
</dbReference>
<keyword evidence="17" id="KW-1185">Reference proteome</keyword>
<comment type="caution">
    <text evidence="16">The sequence shown here is derived from an EMBL/GenBank/DDBJ whole genome shotgun (WGS) entry which is preliminary data.</text>
</comment>
<evidence type="ECO:0000256" key="2">
    <source>
        <dbReference type="ARBA" id="ARBA00008682"/>
    </source>
</evidence>
<dbReference type="Pfam" id="PF01476">
    <property type="entry name" value="LysM"/>
    <property type="match status" value="2"/>
</dbReference>
<dbReference type="CDD" id="cd00118">
    <property type="entry name" value="LysM"/>
    <property type="match status" value="1"/>
</dbReference>
<dbReference type="InterPro" id="IPR017853">
    <property type="entry name" value="GH"/>
</dbReference>
<dbReference type="InterPro" id="IPR001579">
    <property type="entry name" value="Glyco_hydro_18_chit_AS"/>
</dbReference>
<feature type="domain" description="LysM" evidence="14">
    <location>
        <begin position="370"/>
        <end position="418"/>
    </location>
</feature>
<proteinExistence type="inferred from homology"/>
<feature type="domain" description="LysM" evidence="14">
    <location>
        <begin position="306"/>
        <end position="351"/>
    </location>
</feature>
<dbReference type="PANTHER" id="PTHR47700:SF2">
    <property type="entry name" value="CHITINASE"/>
    <property type="match status" value="1"/>
</dbReference>
<feature type="chain" id="PRO_5040730931" description="chitinase" evidence="13">
    <location>
        <begin position="21"/>
        <end position="1270"/>
    </location>
</feature>
<keyword evidence="6" id="KW-0146">Chitin degradation</keyword>
<evidence type="ECO:0000313" key="17">
    <source>
        <dbReference type="Proteomes" id="UP001149165"/>
    </source>
</evidence>
<dbReference type="PANTHER" id="PTHR47700">
    <property type="entry name" value="V CHITINASE, PUTATIVE (AFU_ORTHOLOGUE AFUA_6G13720)-RELATED"/>
    <property type="match status" value="1"/>
</dbReference>
<evidence type="ECO:0000256" key="1">
    <source>
        <dbReference type="ARBA" id="ARBA00000822"/>
    </source>
</evidence>
<dbReference type="Pfam" id="PF00704">
    <property type="entry name" value="Glyco_hydro_18"/>
    <property type="match status" value="1"/>
</dbReference>
<keyword evidence="5 11" id="KW-0378">Hydrolase</keyword>
<dbReference type="PROSITE" id="PS51782">
    <property type="entry name" value="LYSM"/>
    <property type="match status" value="2"/>
</dbReference>
<feature type="compositionally biased region" description="Low complexity" evidence="12">
    <location>
        <begin position="101"/>
        <end position="116"/>
    </location>
</feature>
<evidence type="ECO:0000256" key="3">
    <source>
        <dbReference type="ARBA" id="ARBA00012729"/>
    </source>
</evidence>
<dbReference type="OrthoDB" id="73875at2759"/>
<dbReference type="GO" id="GO:0006032">
    <property type="term" value="P:chitin catabolic process"/>
    <property type="evidence" value="ECO:0007669"/>
    <property type="project" value="UniProtKB-KW"/>
</dbReference>